<keyword evidence="4 6" id="KW-0689">Ribosomal protein</keyword>
<evidence type="ECO:0000256" key="6">
    <source>
        <dbReference type="HAMAP-Rule" id="MF_00280"/>
    </source>
</evidence>
<dbReference type="InterPro" id="IPR022909">
    <property type="entry name" value="Ribosomal_uL10_arc"/>
</dbReference>
<keyword evidence="9" id="KW-1185">Reference proteome</keyword>
<dbReference type="InterPro" id="IPR043164">
    <property type="entry name" value="Ribosomal_uL10-like_insert_sf"/>
</dbReference>
<dbReference type="Gene3D" id="3.30.70.1730">
    <property type="match status" value="1"/>
</dbReference>
<dbReference type="HOGENOM" id="CLU_053173_0_0_2"/>
<dbReference type="PANTHER" id="PTHR45699:SF3">
    <property type="entry name" value="LARGE RIBOSOMAL SUBUNIT PROTEIN UL10"/>
    <property type="match status" value="1"/>
</dbReference>
<dbReference type="GO" id="GO:0002181">
    <property type="term" value="P:cytoplasmic translation"/>
    <property type="evidence" value="ECO:0000318"/>
    <property type="project" value="GO_Central"/>
</dbReference>
<evidence type="ECO:0000256" key="4">
    <source>
        <dbReference type="ARBA" id="ARBA00022980"/>
    </source>
</evidence>
<dbReference type="Gene3D" id="6.10.140.760">
    <property type="match status" value="1"/>
</dbReference>
<proteinExistence type="inferred from homology"/>
<dbReference type="Pfam" id="PF00466">
    <property type="entry name" value="Ribosomal_L10"/>
    <property type="match status" value="1"/>
</dbReference>
<comment type="similarity">
    <text evidence="1 6">Belongs to the universal ribosomal protein uL10 family.</text>
</comment>
<evidence type="ECO:0000256" key="5">
    <source>
        <dbReference type="ARBA" id="ARBA00023274"/>
    </source>
</evidence>
<dbReference type="PhylomeDB" id="B1L6L4"/>
<evidence type="ECO:0000256" key="3">
    <source>
        <dbReference type="ARBA" id="ARBA00022884"/>
    </source>
</evidence>
<keyword evidence="3 6" id="KW-0694">RNA-binding</keyword>
<feature type="domain" description="Large ribosomal subunit protein uL10-like insertion" evidence="7">
    <location>
        <begin position="115"/>
        <end position="184"/>
    </location>
</feature>
<dbReference type="eggNOG" id="arCOG04288">
    <property type="taxonomic scope" value="Archaea"/>
</dbReference>
<accession>B1L6L4</accession>
<dbReference type="STRING" id="374847.Kcr_1347"/>
<dbReference type="GO" id="GO:0003735">
    <property type="term" value="F:structural constituent of ribosome"/>
    <property type="evidence" value="ECO:0000318"/>
    <property type="project" value="GO_Central"/>
</dbReference>
<dbReference type="KEGG" id="kcr:Kcr_1347"/>
<dbReference type="GeneID" id="6094624"/>
<dbReference type="InParanoid" id="B1L6L4"/>
<dbReference type="GO" id="GO:0070180">
    <property type="term" value="F:large ribosomal subunit rRNA binding"/>
    <property type="evidence" value="ECO:0000318"/>
    <property type="project" value="GO_Central"/>
</dbReference>
<comment type="subunit">
    <text evidence="6">Part of the 50S ribosomal subunit. Forms part of the ribosomal stalk which helps the ribosome interact with GTP-bound translation factors. Forms a heptameric L10(L12)2(L12)2(L12)2 complex, where L10 forms an elongated spine to which the L12 dimers bind in a sequential fashion.</text>
</comment>
<dbReference type="AlphaFoldDB" id="B1L6L4"/>
<dbReference type="PANTHER" id="PTHR45699">
    <property type="entry name" value="60S ACIDIC RIBOSOMAL PROTEIN P0"/>
    <property type="match status" value="1"/>
</dbReference>
<dbReference type="Proteomes" id="UP000001686">
    <property type="component" value="Chromosome"/>
</dbReference>
<evidence type="ECO:0000313" key="8">
    <source>
        <dbReference type="EMBL" id="ACB08093.1"/>
    </source>
</evidence>
<comment type="function">
    <text evidence="6">Forms part of the ribosomal stalk, playing a central role in the interaction of the ribosome with GTP-bound translation factors.</text>
</comment>
<dbReference type="InterPro" id="IPR001790">
    <property type="entry name" value="Ribosomal_uL10"/>
</dbReference>
<evidence type="ECO:0000313" key="9">
    <source>
        <dbReference type="Proteomes" id="UP000001686"/>
    </source>
</evidence>
<dbReference type="InterPro" id="IPR043141">
    <property type="entry name" value="Ribosomal_uL10-like_sf"/>
</dbReference>
<dbReference type="SUPFAM" id="SSF160369">
    <property type="entry name" value="Ribosomal protein L10-like"/>
    <property type="match status" value="1"/>
</dbReference>
<organism evidence="8 9">
    <name type="scientific">Korarchaeum cryptofilum (strain OPF8)</name>
    <dbReference type="NCBI Taxonomy" id="374847"/>
    <lineage>
        <taxon>Archaea</taxon>
        <taxon>Thermoproteota</taxon>
        <taxon>Candidatus Korarchaeia</taxon>
        <taxon>Candidatus Korarchaeales</taxon>
        <taxon>Candidatus Korarchaeaceae</taxon>
        <taxon>Candidatus Korarchaeum</taxon>
    </lineage>
</organism>
<evidence type="ECO:0000259" key="7">
    <source>
        <dbReference type="Pfam" id="PF17777"/>
    </source>
</evidence>
<sequence>MALETVRRSSARIRKEEAINKFLKLLKEYPTVMIGDFSRIPANHFERVRRELSPDVKFFVMKKTLFKKACELSNREGLKKLSEMVPQSLVVIFSRKDPFDTYKLLSERKTEIFMKPGDVAEEDVVIPAGPTDLAPGPILMDLRAMNIPTKIQGGKVAIAESVTILKKGQKASAQIADLLRALNIKPLKVGFKVTGAIDESGLIYSPEVLSVTREDILRLLQEAHMRSLNLAIELGEINRHTLAPMMQRAAARAIALSMRLNWVSDLTIPLLLRKAVQLAKFLNEKIGG</sequence>
<name>B1L6L4_KORCO</name>
<dbReference type="RefSeq" id="WP_012309990.1">
    <property type="nucleotide sequence ID" value="NC_010482.1"/>
</dbReference>
<dbReference type="NCBIfam" id="NF003099">
    <property type="entry name" value="PRK04019.2-2"/>
    <property type="match status" value="1"/>
</dbReference>
<dbReference type="OrthoDB" id="30930at2157"/>
<dbReference type="InterPro" id="IPR040637">
    <property type="entry name" value="Ribosomal_uL10-like_insert"/>
</dbReference>
<reference evidence="8 9" key="1">
    <citation type="journal article" date="2008" name="Proc. Natl. Acad. Sci. U.S.A.">
        <title>A korarchaeal genome reveals new insights into the evolution of the Archaea.</title>
        <authorList>
            <person name="Elkins J.G."/>
            <person name="Podar M."/>
            <person name="Graham D.E."/>
            <person name="Makarova K.S."/>
            <person name="Wolf Y."/>
            <person name="Randau L."/>
            <person name="Hedlund B.P."/>
            <person name="Brochier-Armanet C."/>
            <person name="Kunin V."/>
            <person name="Anderson I."/>
            <person name="Lapidus A."/>
            <person name="Goltsman E."/>
            <person name="Barry K."/>
            <person name="Koonin E.V."/>
            <person name="Hugenholtz P."/>
            <person name="Kyrpides N."/>
            <person name="Wanner G."/>
            <person name="Richardson P."/>
            <person name="Keller M."/>
            <person name="Stetter K.O."/>
        </authorList>
    </citation>
    <scope>NUCLEOTIDE SEQUENCE [LARGE SCALE GENOMIC DNA]</scope>
    <source>
        <strain evidence="9">OPF8</strain>
    </source>
</reference>
<keyword evidence="2 6" id="KW-0699">rRNA-binding</keyword>
<dbReference type="FunFam" id="3.90.105.20:FF:000001">
    <property type="entry name" value="60S acidic ribosomal protein P0"/>
    <property type="match status" value="1"/>
</dbReference>
<dbReference type="FunCoup" id="B1L6L4">
    <property type="interactions" value="164"/>
</dbReference>
<gene>
    <name evidence="6" type="primary">rpl10</name>
    <name evidence="6" type="synonym">rplP0</name>
    <name evidence="8" type="ordered locus">Kcr_1347</name>
</gene>
<keyword evidence="5 6" id="KW-0687">Ribonucleoprotein</keyword>
<dbReference type="InterPro" id="IPR050323">
    <property type="entry name" value="Ribosomal_protein_uL10"/>
</dbReference>
<protein>
    <recommendedName>
        <fullName evidence="6">Large ribosomal subunit protein uL10</fullName>
    </recommendedName>
    <alternativeName>
        <fullName evidence="6">Acidic ribosomal protein P0 homolog</fullName>
    </alternativeName>
</protein>
<evidence type="ECO:0000256" key="2">
    <source>
        <dbReference type="ARBA" id="ARBA00022730"/>
    </source>
</evidence>
<dbReference type="Pfam" id="PF17777">
    <property type="entry name" value="RL10P_insert"/>
    <property type="match status" value="1"/>
</dbReference>
<dbReference type="EnsemblBacteria" id="ACB08093">
    <property type="protein sequence ID" value="ACB08093"/>
    <property type="gene ID" value="Kcr_1347"/>
</dbReference>
<dbReference type="GO" id="GO:0022625">
    <property type="term" value="C:cytosolic large ribosomal subunit"/>
    <property type="evidence" value="ECO:0000318"/>
    <property type="project" value="GO_Central"/>
</dbReference>
<dbReference type="HAMAP" id="MF_00280">
    <property type="entry name" value="Ribosomal_uL10_arch"/>
    <property type="match status" value="1"/>
</dbReference>
<dbReference type="EMBL" id="CP000968">
    <property type="protein sequence ID" value="ACB08093.1"/>
    <property type="molecule type" value="Genomic_DNA"/>
</dbReference>
<dbReference type="Gene3D" id="3.90.105.20">
    <property type="match status" value="1"/>
</dbReference>
<evidence type="ECO:0000256" key="1">
    <source>
        <dbReference type="ARBA" id="ARBA00008889"/>
    </source>
</evidence>